<evidence type="ECO:0000256" key="4">
    <source>
        <dbReference type="ARBA" id="ARBA00023163"/>
    </source>
</evidence>
<evidence type="ECO:0000259" key="7">
    <source>
        <dbReference type="SMART" id="SM00415"/>
    </source>
</evidence>
<dbReference type="Pfam" id="PF00447">
    <property type="entry name" value="HSF_DNA-bind"/>
    <property type="match status" value="5"/>
</dbReference>
<dbReference type="OrthoDB" id="60033at2759"/>
<feature type="domain" description="HSF-type DNA-binding" evidence="7">
    <location>
        <begin position="436"/>
        <end position="533"/>
    </location>
</feature>
<reference evidence="8 9" key="1">
    <citation type="journal article" date="2014" name="Genome Biol. Evol.">
        <title>The secreted proteins of Achlya hypogyna and Thraustotheca clavata identify the ancestral oomycete secretome and reveal gene acquisitions by horizontal gene transfer.</title>
        <authorList>
            <person name="Misner I."/>
            <person name="Blouin N."/>
            <person name="Leonard G."/>
            <person name="Richards T.A."/>
            <person name="Lane C.E."/>
        </authorList>
    </citation>
    <scope>NUCLEOTIDE SEQUENCE [LARGE SCALE GENOMIC DNA]</scope>
    <source>
        <strain evidence="8 9">ATCC 48635</strain>
    </source>
</reference>
<feature type="domain" description="HSF-type DNA-binding" evidence="7">
    <location>
        <begin position="643"/>
        <end position="740"/>
    </location>
</feature>
<dbReference type="Gene3D" id="1.10.10.10">
    <property type="entry name" value="Winged helix-like DNA-binding domain superfamily/Winged helix DNA-binding domain"/>
    <property type="match status" value="5"/>
</dbReference>
<evidence type="ECO:0000256" key="3">
    <source>
        <dbReference type="ARBA" id="ARBA00023125"/>
    </source>
</evidence>
<dbReference type="SMART" id="SM00415">
    <property type="entry name" value="HSF"/>
    <property type="match status" value="5"/>
</dbReference>
<dbReference type="Proteomes" id="UP000243579">
    <property type="component" value="Unassembled WGS sequence"/>
</dbReference>
<keyword evidence="5" id="KW-0539">Nucleus</keyword>
<keyword evidence="3" id="KW-0238">DNA-binding</keyword>
<sequence length="1069" mass="123217">MSVATLQFLAWRRERIRKAKAAPVLGPLFIQKIFRLFSDTPRHVAHWGPDGCTVRVVDPHRFAVEVLPLYFNHSNFLSFVRQLNFYGFRKYKPDDGIGLLPSEKAQYAWEFVHDRFRRHAPELLATIRRNGHVTPAAAEPETIPELKAQIHALEANSMDITNRISALTALVSDFIRENDFESSTVAHEMTSAPASQFIQKAHALFCASPTHVAQWAHEGTTLLIHDPHLFARDVLPKYFKHNNFLSFVRQLNFYGFRKFKSKFATRLSWEFHHDLFLRDKPELLGQIKRKAHLELVEKEDPVADLRHEITVMQTQFDALTQQVLKLTSAVAALAKQSDATNEQTDEPTAETTVEVTFEPTVEPTIEPASKKRKRTDDDEGWMPLDINGKCDSFSADEMDMVEDVLDALERPTVMPPWKPLKWMCIRRRRVTSKRLTAPQFIQKTHALFCRAPRHIAQWNNHGTTILVHDPYVFSREVLPQYFKHRNFLSFVRQLNFYGFHKYKPDNSEEFTWEFQHEAFLQHNPELMHTIRRNTPPPASPRDVAEVHLPEITPVAQVRQSLATVQGHFDHLKRQVAVLAECVSILVAQFDEEDMDAHQATKDHGYERPVEAKAPIRIRNVEFTPQDLAMVEDLKATTLSKPQVAPQFIQKTFALFSEAPAHIAQWANAGTTILIHDPYAFSRDLLPQYFRHSNFLSFVRQLNFYGFRKCKREDAAASSWEFEHEAFVEDEPSLMHTISRHVPAAAAGRELDEKAEPLPVAELRDRITSVQSNFDQITLQLSQLSAVVSTFIESRKRGALSDFKTSKRLRVQDEENDMEPLSLGTHATELTMDDMDMVDDVLEILTKSAVAPRFIQKTHVLFCQAPHEIAQWANNGTTILIHDSHVFARELLPRHFKHNNFLSFVRQLNFYGFHKCKREDNSGVIWEFMHDAFLEHQPELMHTIRRSVAVPMHIAEPRATKLDEMTELRQQIKSFQTRFNILQTQLKLLTTTVADLVESTRKRVMNDNEEVQPKRRRMGAYVEDLEPLSAERPLSMFSVEDSAMVDDVLEILKNSNASSTFSHLPIDVQV</sequence>
<dbReference type="GO" id="GO:0005634">
    <property type="term" value="C:nucleus"/>
    <property type="evidence" value="ECO:0007669"/>
    <property type="project" value="UniProtKB-SubCell"/>
</dbReference>
<evidence type="ECO:0000256" key="6">
    <source>
        <dbReference type="RuleBase" id="RU004020"/>
    </source>
</evidence>
<comment type="similarity">
    <text evidence="6">Belongs to the HSF family.</text>
</comment>
<dbReference type="PANTHER" id="PTHR10015:SF206">
    <property type="entry name" value="HSF-TYPE DNA-BINDING DOMAIN-CONTAINING PROTEIN"/>
    <property type="match status" value="1"/>
</dbReference>
<dbReference type="InterPro" id="IPR036388">
    <property type="entry name" value="WH-like_DNA-bd_sf"/>
</dbReference>
<protein>
    <recommendedName>
        <fullName evidence="7">HSF-type DNA-binding domain-containing protein</fullName>
    </recommendedName>
</protein>
<dbReference type="EMBL" id="JNBR01001406">
    <property type="protein sequence ID" value="OQR88169.1"/>
    <property type="molecule type" value="Genomic_DNA"/>
</dbReference>
<dbReference type="InterPro" id="IPR036390">
    <property type="entry name" value="WH_DNA-bd_sf"/>
</dbReference>
<keyword evidence="9" id="KW-1185">Reference proteome</keyword>
<dbReference type="STRING" id="1202772.A0A1V9YQV8"/>
<keyword evidence="4" id="KW-0804">Transcription</keyword>
<comment type="caution">
    <text evidence="8">The sequence shown here is derived from an EMBL/GenBank/DDBJ whole genome shotgun (WGS) entry which is preliminary data.</text>
</comment>
<evidence type="ECO:0000256" key="2">
    <source>
        <dbReference type="ARBA" id="ARBA00023015"/>
    </source>
</evidence>
<dbReference type="FunFam" id="1.10.10.10:FF:000027">
    <property type="entry name" value="Heat shock transcription factor 1"/>
    <property type="match status" value="3"/>
</dbReference>
<dbReference type="AlphaFoldDB" id="A0A1V9YQV8"/>
<keyword evidence="2" id="KW-0805">Transcription regulation</keyword>
<gene>
    <name evidence="8" type="ORF">ACHHYP_07317</name>
</gene>
<dbReference type="PANTHER" id="PTHR10015">
    <property type="entry name" value="HEAT SHOCK TRANSCRIPTION FACTOR"/>
    <property type="match status" value="1"/>
</dbReference>
<name>A0A1V9YQV8_ACHHY</name>
<evidence type="ECO:0000256" key="5">
    <source>
        <dbReference type="ARBA" id="ARBA00023242"/>
    </source>
</evidence>
<feature type="domain" description="HSF-type DNA-binding" evidence="7">
    <location>
        <begin position="193"/>
        <end position="290"/>
    </location>
</feature>
<dbReference type="PRINTS" id="PR00056">
    <property type="entry name" value="HSFDOMAIN"/>
</dbReference>
<dbReference type="GO" id="GO:0003700">
    <property type="term" value="F:DNA-binding transcription factor activity"/>
    <property type="evidence" value="ECO:0007669"/>
    <property type="project" value="InterPro"/>
</dbReference>
<evidence type="ECO:0000313" key="8">
    <source>
        <dbReference type="EMBL" id="OQR88169.1"/>
    </source>
</evidence>
<dbReference type="InterPro" id="IPR000232">
    <property type="entry name" value="HSF_DNA-bd"/>
</dbReference>
<proteinExistence type="inferred from homology"/>
<evidence type="ECO:0000256" key="1">
    <source>
        <dbReference type="ARBA" id="ARBA00004123"/>
    </source>
</evidence>
<evidence type="ECO:0000313" key="9">
    <source>
        <dbReference type="Proteomes" id="UP000243579"/>
    </source>
</evidence>
<dbReference type="GO" id="GO:0043565">
    <property type="term" value="F:sequence-specific DNA binding"/>
    <property type="evidence" value="ECO:0007669"/>
    <property type="project" value="InterPro"/>
</dbReference>
<accession>A0A1V9YQV8</accession>
<comment type="subcellular location">
    <subcellularLocation>
        <location evidence="1">Nucleus</location>
    </subcellularLocation>
</comment>
<feature type="domain" description="HSF-type DNA-binding" evidence="7">
    <location>
        <begin position="27"/>
        <end position="130"/>
    </location>
</feature>
<dbReference type="SUPFAM" id="SSF46785">
    <property type="entry name" value="Winged helix' DNA-binding domain"/>
    <property type="match status" value="5"/>
</dbReference>
<feature type="domain" description="HSF-type DNA-binding" evidence="7">
    <location>
        <begin position="849"/>
        <end position="946"/>
    </location>
</feature>
<organism evidence="8 9">
    <name type="scientific">Achlya hypogyna</name>
    <name type="common">Oomycete</name>
    <name type="synonym">Protoachlya hypogyna</name>
    <dbReference type="NCBI Taxonomy" id="1202772"/>
    <lineage>
        <taxon>Eukaryota</taxon>
        <taxon>Sar</taxon>
        <taxon>Stramenopiles</taxon>
        <taxon>Oomycota</taxon>
        <taxon>Saprolegniomycetes</taxon>
        <taxon>Saprolegniales</taxon>
        <taxon>Achlyaceae</taxon>
        <taxon>Achlya</taxon>
    </lineage>
</organism>